<keyword evidence="1" id="KW-0285">Flavoprotein</keyword>
<sequence>MTQVLIIGETTGDAVARGTLELISLARSLASAAEITILPLYGSDTALEKMASYASVVRPQSIPSDYIPVLAAASMRNAVRQLSPDLVLMSYSLAGVELGPVSAAAGDGCCISGVQHADIASGSINCDVLLYDGKLVGKATGLLPASLIILVGAYPPAEPLDSRAAITVLSDPDQSMIVPMLATPVPADLKVFDLANARGIVSVGRGIGSQEKLGAFHELASLLGAEIAGSRPVIDNGWLSKDRQVGKSGQSVRPELYLSIGISGAVEHLEGIVGAEYVVAVNTDEKAPIFRRADLGITCDIFDFADAFGEALRKRNG</sequence>
<dbReference type="InterPro" id="IPR014729">
    <property type="entry name" value="Rossmann-like_a/b/a_fold"/>
</dbReference>
<feature type="binding site" evidence="1">
    <location>
        <begin position="261"/>
        <end position="268"/>
    </location>
    <ligand>
        <name>FAD</name>
        <dbReference type="ChEBI" id="CHEBI:57692"/>
    </ligand>
</feature>
<dbReference type="InterPro" id="IPR014731">
    <property type="entry name" value="ETF_asu_C"/>
</dbReference>
<dbReference type="Gene3D" id="3.40.50.620">
    <property type="entry name" value="HUPs"/>
    <property type="match status" value="1"/>
</dbReference>
<dbReference type="SUPFAM" id="SSF52402">
    <property type="entry name" value="Adenine nucleotide alpha hydrolases-like"/>
    <property type="match status" value="1"/>
</dbReference>
<gene>
    <name evidence="3" type="ORF">CFBP7129_28375</name>
</gene>
<name>A0A4D7Z7Y6_AGRTU</name>
<dbReference type="EMBL" id="CP039925">
    <property type="protein sequence ID" value="QCL98110.1"/>
    <property type="molecule type" value="Genomic_DNA"/>
</dbReference>
<dbReference type="GO" id="GO:0009055">
    <property type="term" value="F:electron transfer activity"/>
    <property type="evidence" value="ECO:0007669"/>
    <property type="project" value="InterPro"/>
</dbReference>
<evidence type="ECO:0000259" key="2">
    <source>
        <dbReference type="Pfam" id="PF00766"/>
    </source>
</evidence>
<organism evidence="3 4">
    <name type="scientific">Agrobacterium tumefaciens</name>
    <dbReference type="NCBI Taxonomy" id="358"/>
    <lineage>
        <taxon>Bacteria</taxon>
        <taxon>Pseudomonadati</taxon>
        <taxon>Pseudomonadota</taxon>
        <taxon>Alphaproteobacteria</taxon>
        <taxon>Hyphomicrobiales</taxon>
        <taxon>Rhizobiaceae</taxon>
        <taxon>Rhizobium/Agrobacterium group</taxon>
        <taxon>Agrobacterium</taxon>
        <taxon>Agrobacterium tumefaciens complex</taxon>
    </lineage>
</organism>
<feature type="binding site" evidence="1">
    <location>
        <position position="282"/>
    </location>
    <ligand>
        <name>FAD</name>
        <dbReference type="ChEBI" id="CHEBI:57692"/>
    </ligand>
</feature>
<dbReference type="InterPro" id="IPR001308">
    <property type="entry name" value="ETF_a/FixB"/>
</dbReference>
<dbReference type="Gene3D" id="3.40.50.1220">
    <property type="entry name" value="TPP-binding domain"/>
    <property type="match status" value="1"/>
</dbReference>
<dbReference type="InterPro" id="IPR029035">
    <property type="entry name" value="DHS-like_NAD/FAD-binding_dom"/>
</dbReference>
<comment type="cofactor">
    <cofactor evidence="1">
        <name>FAD</name>
        <dbReference type="ChEBI" id="CHEBI:57692"/>
    </cofactor>
    <text evidence="1">Binds 1 FAD per dimer.</text>
</comment>
<protein>
    <submittedName>
        <fullName evidence="3">Electron transfer flavoprotein subunit alpha/FixB family protein</fullName>
    </submittedName>
</protein>
<keyword evidence="1" id="KW-0274">FAD</keyword>
<feature type="domain" description="Electron transfer flavoprotein alpha subunit C-terminal" evidence="2">
    <location>
        <begin position="193"/>
        <end position="272"/>
    </location>
</feature>
<evidence type="ECO:0000313" key="3">
    <source>
        <dbReference type="EMBL" id="QCL98110.1"/>
    </source>
</evidence>
<dbReference type="Pfam" id="PF00766">
    <property type="entry name" value="ETF_alpha"/>
    <property type="match status" value="1"/>
</dbReference>
<feature type="binding site" evidence="1">
    <location>
        <begin position="300"/>
        <end position="301"/>
    </location>
    <ligand>
        <name>FAD</name>
        <dbReference type="ChEBI" id="CHEBI:57692"/>
    </ligand>
</feature>
<dbReference type="AlphaFoldDB" id="A0A4D7Z7Y6"/>
<feature type="binding site" evidence="1">
    <location>
        <position position="205"/>
    </location>
    <ligand>
        <name>FAD</name>
        <dbReference type="ChEBI" id="CHEBI:57692"/>
    </ligand>
</feature>
<dbReference type="PANTHER" id="PTHR43153:SF1">
    <property type="entry name" value="ELECTRON TRANSFER FLAVOPROTEIN SUBUNIT ALPHA, MITOCHONDRIAL"/>
    <property type="match status" value="1"/>
</dbReference>
<proteinExistence type="predicted"/>
<dbReference type="GO" id="GO:0050660">
    <property type="term" value="F:flavin adenine dinucleotide binding"/>
    <property type="evidence" value="ECO:0007669"/>
    <property type="project" value="InterPro"/>
</dbReference>
<reference evidence="3 4" key="1">
    <citation type="submission" date="2019-04" db="EMBL/GenBank/DDBJ databases">
        <title>Complete genome sequence of Agrobacterium tumefaciens CFBP7129.</title>
        <authorList>
            <person name="Haryono M."/>
            <person name="Lin Y.-C."/>
            <person name="Lai E.-M."/>
            <person name="Kuo C.-H."/>
        </authorList>
    </citation>
    <scope>NUCLEOTIDE SEQUENCE [LARGE SCALE GENOMIC DNA]</scope>
    <source>
        <strain evidence="3 4">CFBP7129</strain>
        <plasmid evidence="4">patcfbp7129b</plasmid>
    </source>
</reference>
<accession>A0A4D7Z7Y6</accession>
<dbReference type="Proteomes" id="UP000298649">
    <property type="component" value="Plasmid pAtCFBP7129b"/>
</dbReference>
<geneLocation type="plasmid" evidence="4">
    <name>patcfbp7129b</name>
</geneLocation>
<dbReference type="GO" id="GO:0033539">
    <property type="term" value="P:fatty acid beta-oxidation using acyl-CoA dehydrogenase"/>
    <property type="evidence" value="ECO:0007669"/>
    <property type="project" value="TreeGrafter"/>
</dbReference>
<evidence type="ECO:0000313" key="4">
    <source>
        <dbReference type="Proteomes" id="UP000298649"/>
    </source>
</evidence>
<dbReference type="PIRSF" id="PIRSF000089">
    <property type="entry name" value="Electra_flavoP_a"/>
    <property type="match status" value="1"/>
</dbReference>
<feature type="binding site" evidence="1">
    <location>
        <begin position="244"/>
        <end position="248"/>
    </location>
    <ligand>
        <name>FAD</name>
        <dbReference type="ChEBI" id="CHEBI:57692"/>
    </ligand>
</feature>
<dbReference type="RefSeq" id="WP_080850719.1">
    <property type="nucleotide sequence ID" value="NZ_CP039925.1"/>
</dbReference>
<feature type="binding site" evidence="1">
    <location>
        <begin position="230"/>
        <end position="231"/>
    </location>
    <ligand>
        <name>FAD</name>
        <dbReference type="ChEBI" id="CHEBI:57692"/>
    </ligand>
</feature>
<keyword evidence="3" id="KW-0614">Plasmid</keyword>
<evidence type="ECO:0000256" key="1">
    <source>
        <dbReference type="PIRSR" id="PIRSR000089-1"/>
    </source>
</evidence>
<dbReference type="PANTHER" id="PTHR43153">
    <property type="entry name" value="ELECTRON TRANSFER FLAVOPROTEIN ALPHA"/>
    <property type="match status" value="1"/>
</dbReference>
<dbReference type="SUPFAM" id="SSF52467">
    <property type="entry name" value="DHS-like NAD/FAD-binding domain"/>
    <property type="match status" value="1"/>
</dbReference>